<reference evidence="11 12" key="1">
    <citation type="submission" date="2018-10" db="EMBL/GenBank/DDBJ databases">
        <title>Genomic Encyclopedia of Type Strains, Phase IV (KMG-IV): sequencing the most valuable type-strain genomes for metagenomic binning, comparative biology and taxonomic classification.</title>
        <authorList>
            <person name="Goeker M."/>
        </authorList>
    </citation>
    <scope>NUCLEOTIDE SEQUENCE [LARGE SCALE GENOMIC DNA]</scope>
    <source>
        <strain evidence="11 12">DSM 22008</strain>
    </source>
</reference>
<comment type="caution">
    <text evidence="11">The sequence shown here is derived from an EMBL/GenBank/DDBJ whole genome shotgun (WGS) entry which is preliminary data.</text>
</comment>
<keyword evidence="7" id="KW-0270">Exopolysaccharide synthesis</keyword>
<dbReference type="PANTHER" id="PTHR30576">
    <property type="entry name" value="COLANIC BIOSYNTHESIS UDP-GLUCOSE LIPID CARRIER TRANSFERASE"/>
    <property type="match status" value="1"/>
</dbReference>
<evidence type="ECO:0000256" key="9">
    <source>
        <dbReference type="SAM" id="Phobius"/>
    </source>
</evidence>
<feature type="transmembrane region" description="Helical" evidence="9">
    <location>
        <begin position="146"/>
        <end position="164"/>
    </location>
</feature>
<dbReference type="Proteomes" id="UP000282211">
    <property type="component" value="Unassembled WGS sequence"/>
</dbReference>
<feature type="transmembrane region" description="Helical" evidence="9">
    <location>
        <begin position="81"/>
        <end position="100"/>
    </location>
</feature>
<evidence type="ECO:0000256" key="2">
    <source>
        <dbReference type="ARBA" id="ARBA00006464"/>
    </source>
</evidence>
<dbReference type="InterPro" id="IPR017475">
    <property type="entry name" value="EPS_sugar_tfrase"/>
</dbReference>
<proteinExistence type="inferred from homology"/>
<dbReference type="AlphaFoldDB" id="A0A420WLV7"/>
<dbReference type="GO" id="GO:0016020">
    <property type="term" value="C:membrane"/>
    <property type="evidence" value="ECO:0007669"/>
    <property type="project" value="UniProtKB-SubCell"/>
</dbReference>
<dbReference type="GO" id="GO:0016780">
    <property type="term" value="F:phosphotransferase activity, for other substituted phosphate groups"/>
    <property type="evidence" value="ECO:0007669"/>
    <property type="project" value="TreeGrafter"/>
</dbReference>
<evidence type="ECO:0000256" key="3">
    <source>
        <dbReference type="ARBA" id="ARBA00022679"/>
    </source>
</evidence>
<dbReference type="InParanoid" id="A0A420WLV7"/>
<evidence type="ECO:0000259" key="10">
    <source>
        <dbReference type="Pfam" id="PF02397"/>
    </source>
</evidence>
<evidence type="ECO:0000256" key="5">
    <source>
        <dbReference type="ARBA" id="ARBA00022989"/>
    </source>
</evidence>
<evidence type="ECO:0000256" key="7">
    <source>
        <dbReference type="ARBA" id="ARBA00023169"/>
    </source>
</evidence>
<dbReference type="RefSeq" id="WP_121099644.1">
    <property type="nucleotide sequence ID" value="NZ_RBII01000001.1"/>
</dbReference>
<keyword evidence="6 9" id="KW-0472">Membrane</keyword>
<dbReference type="EMBL" id="RBII01000001">
    <property type="protein sequence ID" value="RKQ71902.1"/>
    <property type="molecule type" value="Genomic_DNA"/>
</dbReference>
<dbReference type="Gene3D" id="3.40.50.720">
    <property type="entry name" value="NAD(P)-binding Rossmann-like Domain"/>
    <property type="match status" value="1"/>
</dbReference>
<dbReference type="NCBIfam" id="TIGR03025">
    <property type="entry name" value="EPS_sugtrans"/>
    <property type="match status" value="1"/>
</dbReference>
<keyword evidence="3 11" id="KW-0808">Transferase</keyword>
<accession>A0A420WLV7</accession>
<name>A0A420WLV7_9PROT</name>
<evidence type="ECO:0000256" key="6">
    <source>
        <dbReference type="ARBA" id="ARBA00023136"/>
    </source>
</evidence>
<dbReference type="Pfam" id="PF02397">
    <property type="entry name" value="Bac_transf"/>
    <property type="match status" value="1"/>
</dbReference>
<comment type="similarity">
    <text evidence="2">Belongs to the bacterial sugar transferase family.</text>
</comment>
<keyword evidence="4 9" id="KW-0812">Transmembrane</keyword>
<keyword evidence="5 9" id="KW-1133">Transmembrane helix</keyword>
<dbReference type="FunCoup" id="A0A420WLV7">
    <property type="interactions" value="130"/>
</dbReference>
<feature type="transmembrane region" description="Helical" evidence="9">
    <location>
        <begin position="176"/>
        <end position="193"/>
    </location>
</feature>
<dbReference type="Pfam" id="PF13727">
    <property type="entry name" value="CoA_binding_3"/>
    <property type="match status" value="1"/>
</dbReference>
<feature type="domain" description="Bacterial sugar transferase" evidence="10">
    <location>
        <begin position="338"/>
        <end position="526"/>
    </location>
</feature>
<comment type="subcellular location">
    <subcellularLocation>
        <location evidence="1">Membrane</location>
        <topology evidence="1">Multi-pass membrane protein</topology>
    </subcellularLocation>
</comment>
<evidence type="ECO:0000313" key="11">
    <source>
        <dbReference type="EMBL" id="RKQ71902.1"/>
    </source>
</evidence>
<feature type="region of interest" description="Disordered" evidence="8">
    <location>
        <begin position="1"/>
        <end position="61"/>
    </location>
</feature>
<keyword evidence="12" id="KW-1185">Reference proteome</keyword>
<feature type="transmembrane region" description="Helical" evidence="9">
    <location>
        <begin position="106"/>
        <end position="126"/>
    </location>
</feature>
<evidence type="ECO:0000313" key="12">
    <source>
        <dbReference type="Proteomes" id="UP000282211"/>
    </source>
</evidence>
<evidence type="ECO:0000256" key="1">
    <source>
        <dbReference type="ARBA" id="ARBA00004141"/>
    </source>
</evidence>
<dbReference type="PANTHER" id="PTHR30576:SF0">
    <property type="entry name" value="UNDECAPRENYL-PHOSPHATE N-ACETYLGALACTOSAMINYL 1-PHOSPHATE TRANSFERASE-RELATED"/>
    <property type="match status" value="1"/>
</dbReference>
<feature type="transmembrane region" description="Helical" evidence="9">
    <location>
        <begin position="343"/>
        <end position="364"/>
    </location>
</feature>
<evidence type="ECO:0000256" key="4">
    <source>
        <dbReference type="ARBA" id="ARBA00022692"/>
    </source>
</evidence>
<sequence>MSAKKKQADTYTDTAQLRAELTSAMSAPRASVRKEDEKRTGQQAPLPSMPDRRRRRKSVTDIKVTEKQSNLSAWRFVMRSLDAFAVIYVITVGIWNGYIGANNNGIIAPIAAATLGSLFFIGLLILNRAHSFKPTERYLDHMKTVALASTGALGVWLTIALILRPDSFLPDTLAKSGLLATGVLLALHTLYYMHIRRLHENHALAPTIVMLGATESARRIIEENARTKELNILAIFDDRIARAPHDIHGVPVVGKVEDLLAWDKLPFINRIVVTLPSMAAKRKQAFVEQVRLLPNRIAFVVDEFETLNHVRQRVSEIAEVSLRDVTGSPKSGRHTALKRVTDIALSSIALVLGAPILLLISIMIKIDSPGPVIFKQQRHGFNNRIFYVYKFRSMKKESEDLKAERQVTHGDDRVTKLGRFIRKTSLDELPQLLNVLKGEMSLVGPRPHAVGMRTNGKDSMELVEEYAHRHKVKPGMTGWAQINGSRGALETAEDIATRVKLDVDYIERSGFFFDLYIMLMTLPVLLGDKDSIR</sequence>
<gene>
    <name evidence="11" type="ORF">DES40_1234</name>
</gene>
<organism evidence="11 12">
    <name type="scientific">Litorimonas taeanensis</name>
    <dbReference type="NCBI Taxonomy" id="568099"/>
    <lineage>
        <taxon>Bacteria</taxon>
        <taxon>Pseudomonadati</taxon>
        <taxon>Pseudomonadota</taxon>
        <taxon>Alphaproteobacteria</taxon>
        <taxon>Maricaulales</taxon>
        <taxon>Robiginitomaculaceae</taxon>
    </lineage>
</organism>
<protein>
    <submittedName>
        <fullName evidence="11">Undecaprenyl-phosphate glucose phosphotransferase</fullName>
    </submittedName>
</protein>
<dbReference type="InterPro" id="IPR003362">
    <property type="entry name" value="Bact_transf"/>
</dbReference>
<evidence type="ECO:0000256" key="8">
    <source>
        <dbReference type="SAM" id="MobiDB-lite"/>
    </source>
</evidence>
<dbReference type="GO" id="GO:0000271">
    <property type="term" value="P:polysaccharide biosynthetic process"/>
    <property type="evidence" value="ECO:0007669"/>
    <property type="project" value="UniProtKB-KW"/>
</dbReference>
<dbReference type="OrthoDB" id="9808602at2"/>